<keyword evidence="3" id="KW-0808">Transferase</keyword>
<evidence type="ECO:0000256" key="10">
    <source>
        <dbReference type="SAM" id="MobiDB-lite"/>
    </source>
</evidence>
<evidence type="ECO:0000256" key="2">
    <source>
        <dbReference type="ARBA" id="ARBA00012251"/>
    </source>
</evidence>
<dbReference type="AlphaFoldDB" id="A0A136J0G4"/>
<evidence type="ECO:0000313" key="14">
    <source>
        <dbReference type="Proteomes" id="UP000070501"/>
    </source>
</evidence>
<evidence type="ECO:0000256" key="9">
    <source>
        <dbReference type="PROSITE-ProRule" id="PRU00175"/>
    </source>
</evidence>
<name>A0A136J0G4_9PEZI</name>
<dbReference type="GO" id="GO:0008270">
    <property type="term" value="F:zinc ion binding"/>
    <property type="evidence" value="ECO:0007669"/>
    <property type="project" value="UniProtKB-KW"/>
</dbReference>
<reference evidence="14" key="1">
    <citation type="submission" date="2016-02" db="EMBL/GenBank/DDBJ databases">
        <title>Draft genome sequence of Microdochium bolleyi, a fungal endophyte of beachgrass.</title>
        <authorList>
            <consortium name="DOE Joint Genome Institute"/>
            <person name="David A.S."/>
            <person name="May G."/>
            <person name="Haridas S."/>
            <person name="Lim J."/>
            <person name="Wang M."/>
            <person name="Labutti K."/>
            <person name="Lipzen A."/>
            <person name="Barry K."/>
            <person name="Grigoriev I.V."/>
        </authorList>
    </citation>
    <scope>NUCLEOTIDE SEQUENCE [LARGE SCALE GENOMIC DNA]</scope>
    <source>
        <strain evidence="14">J235TASD1</strain>
    </source>
</reference>
<evidence type="ECO:0000259" key="11">
    <source>
        <dbReference type="PROSITE" id="PS50089"/>
    </source>
</evidence>
<feature type="compositionally biased region" description="Acidic residues" evidence="10">
    <location>
        <begin position="1"/>
        <end position="28"/>
    </location>
</feature>
<accession>A0A136J0G4</accession>
<keyword evidence="14" id="KW-1185">Reference proteome</keyword>
<dbReference type="GO" id="GO:0061630">
    <property type="term" value="F:ubiquitin protein ligase activity"/>
    <property type="evidence" value="ECO:0007669"/>
    <property type="project" value="UniProtKB-EC"/>
</dbReference>
<dbReference type="PROSITE" id="PS50089">
    <property type="entry name" value="ZF_RING_2"/>
    <property type="match status" value="1"/>
</dbReference>
<proteinExistence type="predicted"/>
<dbReference type="Pfam" id="PF01485">
    <property type="entry name" value="IBR"/>
    <property type="match status" value="1"/>
</dbReference>
<evidence type="ECO:0000256" key="7">
    <source>
        <dbReference type="ARBA" id="ARBA00022786"/>
    </source>
</evidence>
<dbReference type="InterPro" id="IPR001841">
    <property type="entry name" value="Znf_RING"/>
</dbReference>
<organism evidence="13 14">
    <name type="scientific">Microdochium bolleyi</name>
    <dbReference type="NCBI Taxonomy" id="196109"/>
    <lineage>
        <taxon>Eukaryota</taxon>
        <taxon>Fungi</taxon>
        <taxon>Dikarya</taxon>
        <taxon>Ascomycota</taxon>
        <taxon>Pezizomycotina</taxon>
        <taxon>Sordariomycetes</taxon>
        <taxon>Xylariomycetidae</taxon>
        <taxon>Xylariales</taxon>
        <taxon>Microdochiaceae</taxon>
        <taxon>Microdochium</taxon>
    </lineage>
</organism>
<dbReference type="InterPro" id="IPR048962">
    <property type="entry name" value="ARIH1-like_UBL"/>
</dbReference>
<evidence type="ECO:0000256" key="5">
    <source>
        <dbReference type="ARBA" id="ARBA00022737"/>
    </source>
</evidence>
<dbReference type="FunCoup" id="A0A136J0G4">
    <property type="interactions" value="581"/>
</dbReference>
<dbReference type="Proteomes" id="UP000070501">
    <property type="component" value="Unassembled WGS sequence"/>
</dbReference>
<sequence>MDSDDDFISNMSSDDEMMQDDTDNDDMSGAEGMHFDVFEEDPDDDPIMASQKSDKKKNKPYEVRFRVYHPSDIQKQQDEMMDEVNMILAMRREDAAILLRHFRWNKERLLEDYMDRPSKVLETAGLASNTSDLPELEKIPGFMCDICCEDDDDLETFAMKCGHRYCVDCYRHYLNQKIREEGEAARIQCPTDGCQRIIDARSLDLLVTPELAGRYRELLNRTFVEDKDSLKWCPAPDCENAIECAVKKKDLDRIVPTVGCDCGHQFCFGCILSDHQPAPCELVKRWLKKCADDSETANWISANTKECPKCNSTIEKNGGCNHMTCRKCKYEFCWMCMGLWSEHGTSWYNCNRFEEKSGSDARDAQAKSRLSLERYLHYYNRYANHEQSARLDKDVYQKTERKMVQLQTASGMSWIEVQYLNSASQALQTCRQTLKWTYAFAFYLARNNLTEIFEDNQKDLEMAVENLSEMFEKPINELADAKLKVDIMDKTAYCNRRRVILLEDTAENLADGRWTFNVDVGNIPALTAATRR</sequence>
<feature type="domain" description="RING-type" evidence="11">
    <location>
        <begin position="144"/>
        <end position="192"/>
    </location>
</feature>
<dbReference type="InParanoid" id="A0A136J0G4"/>
<keyword evidence="5" id="KW-0677">Repeat</keyword>
<dbReference type="Pfam" id="PF21235">
    <property type="entry name" value="UBA_ARI1"/>
    <property type="match status" value="1"/>
</dbReference>
<keyword evidence="8" id="KW-0862">Zinc</keyword>
<dbReference type="PROSITE" id="PS00518">
    <property type="entry name" value="ZF_RING_1"/>
    <property type="match status" value="2"/>
</dbReference>
<dbReference type="EC" id="2.3.2.31" evidence="2"/>
<dbReference type="Pfam" id="PF00097">
    <property type="entry name" value="zf-C3HC4"/>
    <property type="match status" value="1"/>
</dbReference>
<evidence type="ECO:0000256" key="4">
    <source>
        <dbReference type="ARBA" id="ARBA00022723"/>
    </source>
</evidence>
<comment type="catalytic activity">
    <reaction evidence="1">
        <text>[E2 ubiquitin-conjugating enzyme]-S-ubiquitinyl-L-cysteine + [acceptor protein]-L-lysine = [E2 ubiquitin-conjugating enzyme]-L-cysteine + [acceptor protein]-N(6)-ubiquitinyl-L-lysine.</text>
        <dbReference type="EC" id="2.3.2.31"/>
    </reaction>
</comment>
<dbReference type="SUPFAM" id="SSF57850">
    <property type="entry name" value="RING/U-box"/>
    <property type="match status" value="3"/>
</dbReference>
<dbReference type="InterPro" id="IPR045840">
    <property type="entry name" value="Ariadne"/>
</dbReference>
<dbReference type="GO" id="GO:0016567">
    <property type="term" value="P:protein ubiquitination"/>
    <property type="evidence" value="ECO:0007669"/>
    <property type="project" value="InterPro"/>
</dbReference>
<evidence type="ECO:0000256" key="6">
    <source>
        <dbReference type="ARBA" id="ARBA00022771"/>
    </source>
</evidence>
<dbReference type="InterPro" id="IPR017907">
    <property type="entry name" value="Znf_RING_CS"/>
</dbReference>
<gene>
    <name evidence="13" type="ORF">Micbo1qcDRAFT_136019</name>
</gene>
<dbReference type="FunFam" id="1.20.120.1750:FF:000007">
    <property type="entry name" value="RBR-type E3 ubiquitin transferase"/>
    <property type="match status" value="1"/>
</dbReference>
<dbReference type="SMART" id="SM00647">
    <property type="entry name" value="IBR"/>
    <property type="match status" value="2"/>
</dbReference>
<evidence type="ECO:0000313" key="13">
    <source>
        <dbReference type="EMBL" id="KXJ90721.1"/>
    </source>
</evidence>
<dbReference type="SMART" id="SM00184">
    <property type="entry name" value="RING"/>
    <property type="match status" value="3"/>
</dbReference>
<dbReference type="Gene3D" id="3.30.40.10">
    <property type="entry name" value="Zinc/RING finger domain, C3HC4 (zinc finger)"/>
    <property type="match status" value="1"/>
</dbReference>
<dbReference type="PANTHER" id="PTHR11685">
    <property type="entry name" value="RBR FAMILY RING FINGER AND IBR DOMAIN-CONTAINING"/>
    <property type="match status" value="1"/>
</dbReference>
<protein>
    <recommendedName>
        <fullName evidence="2">RBR-type E3 ubiquitin transferase</fullName>
        <ecNumber evidence="2">2.3.2.31</ecNumber>
    </recommendedName>
</protein>
<evidence type="ECO:0000256" key="3">
    <source>
        <dbReference type="ARBA" id="ARBA00022679"/>
    </source>
</evidence>
<dbReference type="PROSITE" id="PS51873">
    <property type="entry name" value="TRIAD"/>
    <property type="match status" value="1"/>
</dbReference>
<dbReference type="Gene3D" id="1.20.120.1750">
    <property type="match status" value="1"/>
</dbReference>
<keyword evidence="4" id="KW-0479">Metal-binding</keyword>
<dbReference type="InterPro" id="IPR031127">
    <property type="entry name" value="E3_UB_ligase_RBR"/>
</dbReference>
<dbReference type="Pfam" id="PF22191">
    <property type="entry name" value="IBR_1"/>
    <property type="match status" value="1"/>
</dbReference>
<feature type="domain" description="RING-type" evidence="12">
    <location>
        <begin position="140"/>
        <end position="354"/>
    </location>
</feature>
<dbReference type="InterPro" id="IPR044066">
    <property type="entry name" value="TRIAD_supradom"/>
</dbReference>
<feature type="region of interest" description="Disordered" evidence="10">
    <location>
        <begin position="1"/>
        <end position="57"/>
    </location>
</feature>
<dbReference type="STRING" id="196109.A0A136J0G4"/>
<dbReference type="CDD" id="cd20356">
    <property type="entry name" value="Rcat_RBR_HHARI-like"/>
    <property type="match status" value="1"/>
</dbReference>
<dbReference type="Pfam" id="PF19422">
    <property type="entry name" value="Ariadne"/>
    <property type="match status" value="1"/>
</dbReference>
<dbReference type="OrthoDB" id="10009520at2759"/>
<dbReference type="CDD" id="cd20346">
    <property type="entry name" value="BRcat_RBR_ANKIB1"/>
    <property type="match status" value="1"/>
</dbReference>
<evidence type="ECO:0000259" key="12">
    <source>
        <dbReference type="PROSITE" id="PS51873"/>
    </source>
</evidence>
<evidence type="ECO:0000256" key="8">
    <source>
        <dbReference type="ARBA" id="ARBA00022833"/>
    </source>
</evidence>
<keyword evidence="6 9" id="KW-0863">Zinc-finger</keyword>
<dbReference type="InterPro" id="IPR013083">
    <property type="entry name" value="Znf_RING/FYVE/PHD"/>
</dbReference>
<dbReference type="InterPro" id="IPR002867">
    <property type="entry name" value="IBR_dom"/>
</dbReference>
<keyword evidence="7" id="KW-0833">Ubl conjugation pathway</keyword>
<dbReference type="EMBL" id="KQ964252">
    <property type="protein sequence ID" value="KXJ90721.1"/>
    <property type="molecule type" value="Genomic_DNA"/>
</dbReference>
<dbReference type="InterPro" id="IPR018957">
    <property type="entry name" value="Znf_C3HC4_RING-type"/>
</dbReference>
<dbReference type="FunFam" id="3.30.40.10:FF:000019">
    <property type="entry name" value="RBR-type E3 ubiquitin transferase"/>
    <property type="match status" value="1"/>
</dbReference>
<evidence type="ECO:0000256" key="1">
    <source>
        <dbReference type="ARBA" id="ARBA00001798"/>
    </source>
</evidence>